<comment type="caution">
    <text evidence="2">The sequence shown here is derived from an EMBL/GenBank/DDBJ whole genome shotgun (WGS) entry which is preliminary data.</text>
</comment>
<protein>
    <recommendedName>
        <fullName evidence="4">Type I restriction enzyme R protein N-terminal domain-containing protein</fullName>
    </recommendedName>
</protein>
<evidence type="ECO:0000313" key="3">
    <source>
        <dbReference type="Proteomes" id="UP000663836"/>
    </source>
</evidence>
<dbReference type="EMBL" id="CAJNOT010007105">
    <property type="protein sequence ID" value="CAF1501398.1"/>
    <property type="molecule type" value="Genomic_DNA"/>
</dbReference>
<dbReference type="Proteomes" id="UP000663836">
    <property type="component" value="Unassembled WGS sequence"/>
</dbReference>
<dbReference type="AlphaFoldDB" id="A0A819XH73"/>
<organism evidence="2 3">
    <name type="scientific">Rotaria sordida</name>
    <dbReference type="NCBI Taxonomy" id="392033"/>
    <lineage>
        <taxon>Eukaryota</taxon>
        <taxon>Metazoa</taxon>
        <taxon>Spiralia</taxon>
        <taxon>Gnathifera</taxon>
        <taxon>Rotifera</taxon>
        <taxon>Eurotatoria</taxon>
        <taxon>Bdelloidea</taxon>
        <taxon>Philodinida</taxon>
        <taxon>Philodinidae</taxon>
        <taxon>Rotaria</taxon>
    </lineage>
</organism>
<evidence type="ECO:0000313" key="1">
    <source>
        <dbReference type="EMBL" id="CAF1501398.1"/>
    </source>
</evidence>
<name>A0A819XH73_9BILA</name>
<accession>A0A819XH73</accession>
<dbReference type="Proteomes" id="UP000663864">
    <property type="component" value="Unassembled WGS sequence"/>
</dbReference>
<sequence length="134" mass="15339">MAPNDDLTLTREKEIISKNKQFGGNMDFIIIQNINVNTTRYVVVVEAKRDALGKGIPQLLLALKSMYDINNDQKLVYGFLTTAIQWQLVTYDGQTWKLSELSTVLLPKMVEKEDEWLKNNTQILDVIYSILSSI</sequence>
<proteinExistence type="predicted"/>
<gene>
    <name evidence="2" type="ORF">JBS370_LOCUS33420</name>
    <name evidence="1" type="ORF">ZHD862_LOCUS37465</name>
</gene>
<dbReference type="EMBL" id="CAJOBD010009665">
    <property type="protein sequence ID" value="CAF4139492.1"/>
    <property type="molecule type" value="Genomic_DNA"/>
</dbReference>
<evidence type="ECO:0000313" key="2">
    <source>
        <dbReference type="EMBL" id="CAF4139492.1"/>
    </source>
</evidence>
<reference evidence="2" key="1">
    <citation type="submission" date="2021-02" db="EMBL/GenBank/DDBJ databases">
        <authorList>
            <person name="Nowell W R."/>
        </authorList>
    </citation>
    <scope>NUCLEOTIDE SEQUENCE</scope>
</reference>
<evidence type="ECO:0008006" key="4">
    <source>
        <dbReference type="Google" id="ProtNLM"/>
    </source>
</evidence>